<sequence length="652" mass="73357">MTETNKPDAYISEKQDLEKADEANIGADLDSSKVKFINGGAGDHDSSVQIEPSDSSESSFSGMSKEELLKFADDPFWVKTRYALFILFWLAWIGMTVAAILIIVFAPKCPPRENLDWWQKGVGYQCYAKSFKDSDGDGVGDLKGVQEKAAHLKSINASFVYLSPVYASPMEDGGYDITNHTEIDVTFGSMADFKTMLSALQAAGLRVIMDFVPNHTSRKHPWFVASQKGKNNSYSDYYIWSDNIPNNWLSVHDGPAWTFDATRNQYYYHQFSADQPDLNLRNEKVLKELEDILKFWLMKGVDGFRVSAAKHLYESADLTADEPVAGNAGSEKYESLEHTLTTHQPETFELMAKWRSLLDGYTGEGRYRVLMAEVYDRPELVAKYYKGLNDTKGADMPFNYNLVELKSGCGGTCVQQLVDAWVDNAPEGRWNNWVVGTHNNKRVASRKGEKYIDAVNMLLMTLPGTPFIYYGDEIGMTDVAIAKPVDKLGRDGSRTPMQWNGDRFAGFTKGNTTWLPVADNYRRVNVMTSKSVGAGRSHMEVFTDLTRLRQEPSFQWGKFAYALVNDEIISYARQAEGFPGFLTVMNLGDKPATFQLKRHLPAGVPVDAEVATRSEMFDNSDFNHGHTVKFTESMHIEPGQGIVFKWPWTPPQ</sequence>
<reference evidence="3" key="1">
    <citation type="submission" date="2022-03" db="EMBL/GenBank/DDBJ databases">
        <authorList>
            <person name="Martin C."/>
        </authorList>
    </citation>
    <scope>NUCLEOTIDE SEQUENCE</scope>
</reference>
<dbReference type="PANTHER" id="PTHR10357">
    <property type="entry name" value="ALPHA-AMYLASE FAMILY MEMBER"/>
    <property type="match status" value="1"/>
</dbReference>
<keyword evidence="4" id="KW-1185">Reference proteome</keyword>
<dbReference type="GO" id="GO:0005975">
    <property type="term" value="P:carbohydrate metabolic process"/>
    <property type="evidence" value="ECO:0007669"/>
    <property type="project" value="InterPro"/>
</dbReference>
<feature type="compositionally biased region" description="Low complexity" evidence="1">
    <location>
        <begin position="47"/>
        <end position="60"/>
    </location>
</feature>
<dbReference type="Proteomes" id="UP000749559">
    <property type="component" value="Unassembled WGS sequence"/>
</dbReference>
<dbReference type="PANTHER" id="PTHR10357:SF179">
    <property type="entry name" value="NEUTRAL AND BASIC AMINO ACID TRANSPORT PROTEIN RBAT"/>
    <property type="match status" value="1"/>
</dbReference>
<dbReference type="SUPFAM" id="SSF51445">
    <property type="entry name" value="(Trans)glycosidases"/>
    <property type="match status" value="1"/>
</dbReference>
<dbReference type="EMBL" id="CAIIXF020000005">
    <property type="protein sequence ID" value="CAH1784273.1"/>
    <property type="molecule type" value="Genomic_DNA"/>
</dbReference>
<dbReference type="Gene3D" id="2.60.40.1180">
    <property type="entry name" value="Golgi alpha-mannosidase II"/>
    <property type="match status" value="1"/>
</dbReference>
<proteinExistence type="predicted"/>
<feature type="region of interest" description="Disordered" evidence="1">
    <location>
        <begin position="38"/>
        <end position="60"/>
    </location>
</feature>
<dbReference type="Pfam" id="PF16028">
    <property type="entry name" value="SLC3A2_N"/>
    <property type="match status" value="1"/>
</dbReference>
<evidence type="ECO:0000256" key="1">
    <source>
        <dbReference type="SAM" id="MobiDB-lite"/>
    </source>
</evidence>
<organism evidence="3 4">
    <name type="scientific">Owenia fusiformis</name>
    <name type="common">Polychaete worm</name>
    <dbReference type="NCBI Taxonomy" id="6347"/>
    <lineage>
        <taxon>Eukaryota</taxon>
        <taxon>Metazoa</taxon>
        <taxon>Spiralia</taxon>
        <taxon>Lophotrochozoa</taxon>
        <taxon>Annelida</taxon>
        <taxon>Polychaeta</taxon>
        <taxon>Sedentaria</taxon>
        <taxon>Canalipalpata</taxon>
        <taxon>Sabellida</taxon>
        <taxon>Oweniida</taxon>
        <taxon>Oweniidae</taxon>
        <taxon>Owenia</taxon>
    </lineage>
</organism>
<evidence type="ECO:0000313" key="3">
    <source>
        <dbReference type="EMBL" id="CAH1784273.1"/>
    </source>
</evidence>
<keyword evidence="2" id="KW-0812">Transmembrane</keyword>
<dbReference type="InterPro" id="IPR045857">
    <property type="entry name" value="O16G_dom_2"/>
</dbReference>
<gene>
    <name evidence="3" type="ORF">OFUS_LOCUS10500</name>
</gene>
<keyword evidence="2" id="KW-1133">Transmembrane helix</keyword>
<keyword evidence="2" id="KW-0472">Membrane</keyword>
<dbReference type="SMART" id="SM00642">
    <property type="entry name" value="Aamy"/>
    <property type="match status" value="1"/>
</dbReference>
<evidence type="ECO:0000313" key="4">
    <source>
        <dbReference type="Proteomes" id="UP000749559"/>
    </source>
</evidence>
<dbReference type="AlphaFoldDB" id="A0A8J1T7E3"/>
<protein>
    <submittedName>
        <fullName evidence="3">Uncharacterized protein</fullName>
    </submittedName>
</protein>
<dbReference type="InterPro" id="IPR013780">
    <property type="entry name" value="Glyco_hydro_b"/>
</dbReference>
<dbReference type="Gene3D" id="3.20.20.80">
    <property type="entry name" value="Glycosidases"/>
    <property type="match status" value="1"/>
</dbReference>
<dbReference type="OrthoDB" id="1740265at2759"/>
<accession>A0A8J1T7E3</accession>
<comment type="caution">
    <text evidence="3">The sequence shown here is derived from an EMBL/GenBank/DDBJ whole genome shotgun (WGS) entry which is preliminary data.</text>
</comment>
<dbReference type="InterPro" id="IPR006047">
    <property type="entry name" value="GH13_cat_dom"/>
</dbReference>
<feature type="transmembrane region" description="Helical" evidence="2">
    <location>
        <begin position="82"/>
        <end position="106"/>
    </location>
</feature>
<dbReference type="InterPro" id="IPR017853">
    <property type="entry name" value="GH"/>
</dbReference>
<evidence type="ECO:0000256" key="2">
    <source>
        <dbReference type="SAM" id="Phobius"/>
    </source>
</evidence>
<dbReference type="InterPro" id="IPR031984">
    <property type="entry name" value="SLC3A2_N"/>
</dbReference>
<name>A0A8J1T7E3_OWEFU</name>
<dbReference type="Gene3D" id="3.90.400.10">
    <property type="entry name" value="Oligo-1,6-glucosidase, Domain 2"/>
    <property type="match status" value="1"/>
</dbReference>
<dbReference type="Pfam" id="PF00128">
    <property type="entry name" value="Alpha-amylase"/>
    <property type="match status" value="1"/>
</dbReference>